<dbReference type="Pfam" id="PF03004">
    <property type="entry name" value="Transposase_24"/>
    <property type="match status" value="1"/>
</dbReference>
<proteinExistence type="predicted"/>
<comment type="caution">
    <text evidence="1">The sequence shown here is derived from an EMBL/GenBank/DDBJ whole genome shotgun (WGS) entry which is preliminary data.</text>
</comment>
<organism evidence="1 2">
    <name type="scientific">Microthlaspi erraticum</name>
    <dbReference type="NCBI Taxonomy" id="1685480"/>
    <lineage>
        <taxon>Eukaryota</taxon>
        <taxon>Viridiplantae</taxon>
        <taxon>Streptophyta</taxon>
        <taxon>Embryophyta</taxon>
        <taxon>Tracheophyta</taxon>
        <taxon>Spermatophyta</taxon>
        <taxon>Magnoliopsida</taxon>
        <taxon>eudicotyledons</taxon>
        <taxon>Gunneridae</taxon>
        <taxon>Pentapetalae</taxon>
        <taxon>rosids</taxon>
        <taxon>malvids</taxon>
        <taxon>Brassicales</taxon>
        <taxon>Brassicaceae</taxon>
        <taxon>Coluteocarpeae</taxon>
        <taxon>Microthlaspi</taxon>
    </lineage>
</organism>
<reference evidence="1" key="1">
    <citation type="submission" date="2020-01" db="EMBL/GenBank/DDBJ databases">
        <authorList>
            <person name="Mishra B."/>
        </authorList>
    </citation>
    <scope>NUCLEOTIDE SEQUENCE [LARGE SCALE GENOMIC DNA]</scope>
</reference>
<dbReference type="EMBL" id="CACVBM020000554">
    <property type="protein sequence ID" value="CAA7020408.1"/>
    <property type="molecule type" value="Genomic_DNA"/>
</dbReference>
<dbReference type="InterPro" id="IPR004252">
    <property type="entry name" value="Probable_transposase_24"/>
</dbReference>
<dbReference type="Proteomes" id="UP000467841">
    <property type="component" value="Unassembled WGS sequence"/>
</dbReference>
<protein>
    <submittedName>
        <fullName evidence="1">Uncharacterized protein</fullName>
    </submittedName>
</protein>
<dbReference type="AlphaFoldDB" id="A0A6D2I4V4"/>
<gene>
    <name evidence="1" type="ORF">MERR_LOCUS7643</name>
</gene>
<dbReference type="OrthoDB" id="10462656at2759"/>
<evidence type="ECO:0000313" key="1">
    <source>
        <dbReference type="EMBL" id="CAA7020408.1"/>
    </source>
</evidence>
<keyword evidence="2" id="KW-1185">Reference proteome</keyword>
<accession>A0A6D2I4V4</accession>
<evidence type="ECO:0000313" key="2">
    <source>
        <dbReference type="Proteomes" id="UP000467841"/>
    </source>
</evidence>
<name>A0A6D2I4V4_9BRAS</name>
<sequence length="103" mass="12103">MVSLAKSKRVKPDWILTEDWRVMLDYWRTPKAKELSEKSRSARLFNHDGYGPHRHRSGSRSYAKVQDALIQKRVEGVEKLVKLNESTCYSMNFCFSTYLNFLA</sequence>